<dbReference type="Pfam" id="PF00682">
    <property type="entry name" value="HMGL-like"/>
    <property type="match status" value="1"/>
</dbReference>
<sequence>MRGSRDFWTNSRDSGPRLLNVGTPCQACTVRQAFSNTHWPIMENEPAMSSKSRPEFGPYYMPDKWCLDRYMHTEEVRSTLDLPARFYVRDTTIREGEETPGLSMTTRDKVRIAEKLYEAGVQQVDIGYVGAQQGHYETAKLIRREIPELAITGFARVWSADWQRDVDRCQELEVAQVDVLQHPILIWASDEQVMELGPAREALIPRTVEVIEYAKRCGLRVAYGHPDVSRTPWEILQAFYSVTARAGIDLLILYEDGYGCPPGVQHLVRRIRSLVDVPLMIHCHDDLGLGTANVLAAVGAGAEAADLVVNGLGDKGGLTKLEEVVVALETHYGLSTGIRLEKLTELSRFVEEVTGFRRQINKPLVGENAYIHEAELHVYCIVKGLWEAMEGVHPHVIGQERTVVFGSTTLHGEAVRARLDVTGQRYNSRDVELILDKLRERLQTQPSLTLEEFDELARTVLA</sequence>
<comment type="caution">
    <text evidence="3">The sequence shown here is derived from an EMBL/GenBank/DDBJ whole genome shotgun (WGS) entry which is preliminary data.</text>
</comment>
<protein>
    <recommendedName>
        <fullName evidence="2">Pyruvate carboxyltransferase domain-containing protein</fullName>
    </recommendedName>
</protein>
<accession>A0A6B1D4H3</accession>
<evidence type="ECO:0000259" key="2">
    <source>
        <dbReference type="PROSITE" id="PS50991"/>
    </source>
</evidence>
<name>A0A6B1D4H3_9CHLR</name>
<dbReference type="PROSITE" id="PS50991">
    <property type="entry name" value="PYR_CT"/>
    <property type="match status" value="1"/>
</dbReference>
<keyword evidence="1" id="KW-0808">Transferase</keyword>
<reference evidence="3" key="1">
    <citation type="submission" date="2019-09" db="EMBL/GenBank/DDBJ databases">
        <title>Characterisation of the sponge microbiome using genome-centric metagenomics.</title>
        <authorList>
            <person name="Engelberts J.P."/>
            <person name="Robbins S.J."/>
            <person name="De Goeij J.M."/>
            <person name="Aranda M."/>
            <person name="Bell S.C."/>
            <person name="Webster N.S."/>
        </authorList>
    </citation>
    <scope>NUCLEOTIDE SEQUENCE</scope>
    <source>
        <strain evidence="3">SB0661_bin_32</strain>
    </source>
</reference>
<dbReference type="InterPro" id="IPR013785">
    <property type="entry name" value="Aldolase_TIM"/>
</dbReference>
<dbReference type="PANTHER" id="PTHR42880:SF1">
    <property type="entry name" value="ISOPROPYLMALATE_HOMOCITRATE_CITRAMALATE SYNTHASE FAMILY PROTEIN"/>
    <property type="match status" value="1"/>
</dbReference>
<proteinExistence type="predicted"/>
<dbReference type="SUPFAM" id="SSF51569">
    <property type="entry name" value="Aldolase"/>
    <property type="match status" value="1"/>
</dbReference>
<evidence type="ECO:0000256" key="1">
    <source>
        <dbReference type="ARBA" id="ARBA00022679"/>
    </source>
</evidence>
<dbReference type="GO" id="GO:0046912">
    <property type="term" value="F:acyltransferase activity, acyl groups converted into alkyl on transfer"/>
    <property type="evidence" value="ECO:0007669"/>
    <property type="project" value="InterPro"/>
</dbReference>
<dbReference type="EMBL" id="VXMH01000028">
    <property type="protein sequence ID" value="MYC94486.1"/>
    <property type="molecule type" value="Genomic_DNA"/>
</dbReference>
<dbReference type="GO" id="GO:0019752">
    <property type="term" value="P:carboxylic acid metabolic process"/>
    <property type="evidence" value="ECO:0007669"/>
    <property type="project" value="InterPro"/>
</dbReference>
<feature type="domain" description="Pyruvate carboxyltransferase" evidence="2">
    <location>
        <begin position="86"/>
        <end position="344"/>
    </location>
</feature>
<dbReference type="InterPro" id="IPR000891">
    <property type="entry name" value="PYR_CT"/>
</dbReference>
<evidence type="ECO:0000313" key="3">
    <source>
        <dbReference type="EMBL" id="MYC94486.1"/>
    </source>
</evidence>
<dbReference type="AlphaFoldDB" id="A0A6B1D4H3"/>
<dbReference type="InterPro" id="IPR002034">
    <property type="entry name" value="AIPM/Hcit_synth_CS"/>
</dbReference>
<dbReference type="PROSITE" id="PS00816">
    <property type="entry name" value="AIPM_HOMOCIT_SYNTH_2"/>
    <property type="match status" value="1"/>
</dbReference>
<organism evidence="3">
    <name type="scientific">Caldilineaceae bacterium SB0661_bin_32</name>
    <dbReference type="NCBI Taxonomy" id="2605255"/>
    <lineage>
        <taxon>Bacteria</taxon>
        <taxon>Bacillati</taxon>
        <taxon>Chloroflexota</taxon>
        <taxon>Caldilineae</taxon>
        <taxon>Caldilineales</taxon>
        <taxon>Caldilineaceae</taxon>
    </lineage>
</organism>
<dbReference type="Gene3D" id="3.20.20.70">
    <property type="entry name" value="Aldolase class I"/>
    <property type="match status" value="1"/>
</dbReference>
<gene>
    <name evidence="3" type="ORF">F4X14_05895</name>
</gene>
<dbReference type="PANTHER" id="PTHR42880">
    <property type="entry name" value="HOMOCITRATE SYNTHASE"/>
    <property type="match status" value="1"/>
</dbReference>